<gene>
    <name evidence="2" type="ORF">GCM10023352_09580</name>
</gene>
<dbReference type="Pfam" id="PF08808">
    <property type="entry name" value="RES"/>
    <property type="match status" value="1"/>
</dbReference>
<dbReference type="InterPro" id="IPR014914">
    <property type="entry name" value="RES_dom"/>
</dbReference>
<evidence type="ECO:0000259" key="1">
    <source>
        <dbReference type="SMART" id="SM00953"/>
    </source>
</evidence>
<organism evidence="2 3">
    <name type="scientific">Rothia endophytica</name>
    <dbReference type="NCBI Taxonomy" id="1324766"/>
    <lineage>
        <taxon>Bacteria</taxon>
        <taxon>Bacillati</taxon>
        <taxon>Actinomycetota</taxon>
        <taxon>Actinomycetes</taxon>
        <taxon>Micrococcales</taxon>
        <taxon>Micrococcaceae</taxon>
        <taxon>Rothia</taxon>
    </lineage>
</organism>
<reference evidence="3" key="1">
    <citation type="journal article" date="2019" name="Int. J. Syst. Evol. Microbiol.">
        <title>The Global Catalogue of Microorganisms (GCM) 10K type strain sequencing project: providing services to taxonomists for standard genome sequencing and annotation.</title>
        <authorList>
            <consortium name="The Broad Institute Genomics Platform"/>
            <consortium name="The Broad Institute Genome Sequencing Center for Infectious Disease"/>
            <person name="Wu L."/>
            <person name="Ma J."/>
        </authorList>
    </citation>
    <scope>NUCLEOTIDE SEQUENCE [LARGE SCALE GENOMIC DNA]</scope>
    <source>
        <strain evidence="3">JCM 18541</strain>
    </source>
</reference>
<sequence length="203" mass="21811">MQHGPTPGAHLALAPVAEYEQGHEFFRAHSQQFGPWFYSSSMQGRFDVPAPKGTCYLASNPGAAVREVLGDRLSQGRRIPISLTEGRVISRMPLPAPVRSANVSHDDAFTLGITGELTSMPHYDVPQAWASAFCAAGFDALTYRPRFSPGDSLALALFGEAAEHQAPSGFESTLAQAATDLGLELFATDSRGLYTFATFTESD</sequence>
<feature type="domain" description="RES" evidence="1">
    <location>
        <begin position="35"/>
        <end position="169"/>
    </location>
</feature>
<accession>A0ABP9BES4</accession>
<dbReference type="SMART" id="SM00953">
    <property type="entry name" value="RES"/>
    <property type="match status" value="1"/>
</dbReference>
<comment type="caution">
    <text evidence="2">The sequence shown here is derived from an EMBL/GenBank/DDBJ whole genome shotgun (WGS) entry which is preliminary data.</text>
</comment>
<keyword evidence="3" id="KW-1185">Reference proteome</keyword>
<dbReference type="Proteomes" id="UP001500187">
    <property type="component" value="Unassembled WGS sequence"/>
</dbReference>
<evidence type="ECO:0000313" key="2">
    <source>
        <dbReference type="EMBL" id="GAA4793096.1"/>
    </source>
</evidence>
<protein>
    <recommendedName>
        <fullName evidence="1">RES domain-containing protein</fullName>
    </recommendedName>
</protein>
<evidence type="ECO:0000313" key="3">
    <source>
        <dbReference type="Proteomes" id="UP001500187"/>
    </source>
</evidence>
<name>A0ABP9BES4_9MICC</name>
<dbReference type="EMBL" id="BAABKP010000001">
    <property type="protein sequence ID" value="GAA4793096.1"/>
    <property type="molecule type" value="Genomic_DNA"/>
</dbReference>
<proteinExistence type="predicted"/>